<organism evidence="2 3">
    <name type="scientific">Chryseobacterium lactis</name>
    <dbReference type="NCBI Taxonomy" id="1241981"/>
    <lineage>
        <taxon>Bacteria</taxon>
        <taxon>Pseudomonadati</taxon>
        <taxon>Bacteroidota</taxon>
        <taxon>Flavobacteriia</taxon>
        <taxon>Flavobacteriales</taxon>
        <taxon>Weeksellaceae</taxon>
        <taxon>Chryseobacterium group</taxon>
        <taxon>Chryseobacterium</taxon>
    </lineage>
</organism>
<dbReference type="KEGG" id="clac:EG342_13045"/>
<keyword evidence="4" id="KW-1185">Reference proteome</keyword>
<dbReference type="EMBL" id="CP033924">
    <property type="protein sequence ID" value="AZA82743.1"/>
    <property type="molecule type" value="Genomic_DNA"/>
</dbReference>
<dbReference type="Proteomes" id="UP000279972">
    <property type="component" value="Chromosome"/>
</dbReference>
<evidence type="ECO:0000313" key="4">
    <source>
        <dbReference type="Proteomes" id="UP000279972"/>
    </source>
</evidence>
<evidence type="ECO:0000313" key="3">
    <source>
        <dbReference type="Proteomes" id="UP000236262"/>
    </source>
</evidence>
<evidence type="ECO:0000313" key="2">
    <source>
        <dbReference type="EMBL" id="PNW11194.1"/>
    </source>
</evidence>
<reference evidence="1 4" key="2">
    <citation type="submission" date="2018-11" db="EMBL/GenBank/DDBJ databases">
        <title>Proposal to divide the Flavobacteriaceae and reorganize its genera based on Amino Acid Identity values calculated from whole genome sequences.</title>
        <authorList>
            <person name="Nicholson A.C."/>
            <person name="Gulvik C.A."/>
            <person name="Whitney A.M."/>
            <person name="Humrighouse B.W."/>
            <person name="Bell M."/>
            <person name="Holmes B."/>
            <person name="Steigerwalt A.G."/>
            <person name="Villarma A."/>
            <person name="Sheth M."/>
            <person name="Batra D."/>
            <person name="Pryor J."/>
            <person name="Bernardet J.-F."/>
            <person name="Hugo C."/>
            <person name="Kampfer P."/>
            <person name="Newman J."/>
            <person name="McQuiston J.R."/>
        </authorList>
    </citation>
    <scope>NUCLEOTIDE SEQUENCE [LARGE SCALE GENOMIC DNA]</scope>
    <source>
        <strain evidence="1 4">KC_1864</strain>
    </source>
</reference>
<evidence type="ECO:0000313" key="1">
    <source>
        <dbReference type="EMBL" id="AZA82743.1"/>
    </source>
</evidence>
<reference evidence="2 3" key="1">
    <citation type="submission" date="2018-01" db="EMBL/GenBank/DDBJ databases">
        <title>Draft genome sequences of Chryseobacterium lactis NCTC11390, Chryseobacterium oncorhynchi 701B-08, and Chryseobacterium viscerum 687B-08.</title>
        <authorList>
            <person name="Jeong J.-J."/>
            <person name="Lee Y.J."/>
            <person name="Park B."/>
            <person name="Choi I.-G."/>
            <person name="Kim K.D."/>
        </authorList>
    </citation>
    <scope>NUCLEOTIDE SEQUENCE [LARGE SCALE GENOMIC DNA]</scope>
    <source>
        <strain evidence="2 3">NCTC11390</strain>
    </source>
</reference>
<gene>
    <name evidence="2" type="ORF">C1637_23180</name>
    <name evidence="1" type="ORF">EG342_13045</name>
</gene>
<proteinExistence type="predicted"/>
<dbReference type="AlphaFoldDB" id="A0A3G6RE78"/>
<name>A0A3G6RE78_CHRLC</name>
<dbReference type="EMBL" id="PPEH01000014">
    <property type="protein sequence ID" value="PNW11194.1"/>
    <property type="molecule type" value="Genomic_DNA"/>
</dbReference>
<dbReference type="RefSeq" id="WP_103294034.1">
    <property type="nucleotide sequence ID" value="NZ_CP033924.1"/>
</dbReference>
<evidence type="ECO:0008006" key="5">
    <source>
        <dbReference type="Google" id="ProtNLM"/>
    </source>
</evidence>
<protein>
    <recommendedName>
        <fullName evidence="5">Lipoprotein</fullName>
    </recommendedName>
</protein>
<sequence length="239" mass="27957">MENYTKRSKNILSLTWFYFSLVLTLSECGTKAQILAPIPQKVEAKINTPDTKYDNVLYWSTNEYYPILKNNKAVTSIENVSMIRKKYSIKNGKLYSNGKLLDRVYINFNVDDNYSKSIIIEKGLPDDEYLYHIKEVPSYLFSDNGGMVPMKQQLNIFKTGSGYWIDTYVVEYFKNKDYDKPGKKATIKEEGKVKNNYKVGEWKYYNKEGKIDSVKTYTLKDAVDVRFPHCIFNKNEPCY</sequence>
<dbReference type="Proteomes" id="UP000236262">
    <property type="component" value="Unassembled WGS sequence"/>
</dbReference>
<dbReference type="OrthoDB" id="7342920at2"/>
<accession>A0A3G6RE78</accession>